<dbReference type="EMBL" id="CP004078">
    <property type="protein sequence ID" value="AHV98978.1"/>
    <property type="molecule type" value="Genomic_DNA"/>
</dbReference>
<dbReference type="Proteomes" id="UP000019772">
    <property type="component" value="Chromosome"/>
</dbReference>
<proteinExistence type="predicted"/>
<evidence type="ECO:0000313" key="2">
    <source>
        <dbReference type="EMBL" id="AHV98978.1"/>
    </source>
</evidence>
<dbReference type="OrthoDB" id="3078561at2"/>
<protein>
    <recommendedName>
        <fullName evidence="1">Siphovirus-type tail component RIFT-related domain-containing protein</fullName>
    </recommendedName>
</protein>
<feature type="domain" description="Siphovirus-type tail component RIFT-related" evidence="1">
    <location>
        <begin position="23"/>
        <end position="110"/>
    </location>
</feature>
<dbReference type="HOGENOM" id="CLU_1466853_0_0_9"/>
<dbReference type="InterPro" id="IPR008841">
    <property type="entry name" value="Siphovirus-type_tail_N"/>
</dbReference>
<evidence type="ECO:0000313" key="3">
    <source>
        <dbReference type="Proteomes" id="UP000019772"/>
    </source>
</evidence>
<reference evidence="2 3" key="1">
    <citation type="journal article" date="2014" name="PLoS Genet.">
        <title>Comparative Genomic Analysis of N2-Fixing and Non-N2-Fixing Paenibacillus spp.: Organization, Evolution and Expression of the Nitrogen Fixation Genes.</title>
        <authorList>
            <person name="Xie J.B."/>
            <person name="Du Z."/>
            <person name="Bai L."/>
            <person name="Tian C."/>
            <person name="Zhang Y."/>
            <person name="Xie J.Y."/>
            <person name="Wang T."/>
            <person name="Liu X."/>
            <person name="Chen X."/>
            <person name="Cheng Q."/>
            <person name="Chen S."/>
            <person name="Li J."/>
        </authorList>
    </citation>
    <scope>NUCLEOTIDE SEQUENCE [LARGE SCALE GENOMIC DNA]</scope>
    <source>
        <strain evidence="2 3">T27</strain>
    </source>
</reference>
<sequence>MNYDVAVNGVWLSTQGAALYERKLPVLPEMDDNTVKIAGTDGVIDFGGSYSARLLNLTFEITVSGADFHRTVAYLARTFNAKRGEITLEFSDMPGKYYRAIYAGTLALGETGSRLIDVSLRMNDPWPTGDEVVTEFMITASPTAVQIESEADVRAQPVITVTNTGWNTVNGFTVTNEYEYQ</sequence>
<organism evidence="2 3">
    <name type="scientific">Paenibacillus sabinae T27</name>
    <dbReference type="NCBI Taxonomy" id="1268072"/>
    <lineage>
        <taxon>Bacteria</taxon>
        <taxon>Bacillati</taxon>
        <taxon>Bacillota</taxon>
        <taxon>Bacilli</taxon>
        <taxon>Bacillales</taxon>
        <taxon>Paenibacillaceae</taxon>
        <taxon>Paenibacillus</taxon>
    </lineage>
</organism>
<gene>
    <name evidence="2" type="ORF">PSAB_20435</name>
</gene>
<dbReference type="eggNOG" id="COG4722">
    <property type="taxonomic scope" value="Bacteria"/>
</dbReference>
<dbReference type="Pfam" id="PF05709">
    <property type="entry name" value="Sipho_tail"/>
    <property type="match status" value="1"/>
</dbReference>
<name>X5A3T7_9BACL</name>
<dbReference type="AlphaFoldDB" id="X5A3T7"/>
<dbReference type="RefSeq" id="WP_025336442.1">
    <property type="nucleotide sequence ID" value="NZ_CP004078.1"/>
</dbReference>
<keyword evidence="3" id="KW-1185">Reference proteome</keyword>
<accession>X5A3T7</accession>
<evidence type="ECO:0000259" key="1">
    <source>
        <dbReference type="Pfam" id="PF05709"/>
    </source>
</evidence>
<dbReference type="STRING" id="1268072.PSAB_20435"/>
<dbReference type="PATRIC" id="fig|1268072.3.peg.4209"/>
<dbReference type="KEGG" id="psab:PSAB_20435"/>
<dbReference type="Gene3D" id="2.40.30.200">
    <property type="match status" value="1"/>
</dbReference>